<evidence type="ECO:0000313" key="3">
    <source>
        <dbReference type="RefSeq" id="XP_030982755.1"/>
    </source>
</evidence>
<organism evidence="2 3">
    <name type="scientific">Pyricularia grisea</name>
    <name type="common">Crabgrass-specific blast fungus</name>
    <name type="synonym">Magnaporthe grisea</name>
    <dbReference type="NCBI Taxonomy" id="148305"/>
    <lineage>
        <taxon>Eukaryota</taxon>
        <taxon>Fungi</taxon>
        <taxon>Dikarya</taxon>
        <taxon>Ascomycota</taxon>
        <taxon>Pezizomycotina</taxon>
        <taxon>Sordariomycetes</taxon>
        <taxon>Sordariomycetidae</taxon>
        <taxon>Magnaporthales</taxon>
        <taxon>Pyriculariaceae</taxon>
        <taxon>Pyricularia</taxon>
    </lineage>
</organism>
<reference evidence="2 3" key="1">
    <citation type="journal article" date="2019" name="Mol. Biol. Evol.">
        <title>Blast fungal genomes show frequent chromosomal changes, gene gains and losses, and effector gene turnover.</title>
        <authorList>
            <person name="Gomez Luciano L.B."/>
            <person name="Jason Tsai I."/>
            <person name="Chuma I."/>
            <person name="Tosa Y."/>
            <person name="Chen Y.H."/>
            <person name="Li J.Y."/>
            <person name="Li M.Y."/>
            <person name="Jade Lu M.Y."/>
            <person name="Nakayashiki H."/>
            <person name="Li W.H."/>
        </authorList>
    </citation>
    <scope>NUCLEOTIDE SEQUENCE [LARGE SCALE GENOMIC DNA]</scope>
    <source>
        <strain evidence="2 3">NI907</strain>
    </source>
</reference>
<evidence type="ECO:0000256" key="1">
    <source>
        <dbReference type="SAM" id="MobiDB-lite"/>
    </source>
</evidence>
<dbReference type="Gene3D" id="6.10.250.3180">
    <property type="match status" value="1"/>
</dbReference>
<sequence length="382" mass="42060">MAPKSLVELAVKAAVRNISLITSVGYAPYELVRPILLKVESAEQLIQIEENCPHIAEESAELWRRLIDKDFARDAEKKRYVPKNPLSWGKVYLKYRRERDEAVAAAEARLNEQFDKLKQERQKNEAQLVKPSQIPFNLRRTTTIGGGSRFGPPGAPRASSNLSWGGGTRTNVNEAGGHMRKVKRQAAEAAKRRAISGQVGALRGQVMRAPKALLDAKRIAQNPGAKAQQPAREESVLPPSRRGDMEARLLKLKQTSKDRGPAVEVSDDELEASDEESSRPSKYRRVAEAPEKLSASFLDDDDEEGEGGDLFGDEESSSRPSYSSSRGPARHSQASSYQSPSKSASKYPEPASPPPPAASGSSSSFLSRKRKAQANVFMQKRR</sequence>
<dbReference type="OrthoDB" id="21513at2759"/>
<reference evidence="3" key="2">
    <citation type="submission" date="2019-10" db="EMBL/GenBank/DDBJ databases">
        <authorList>
            <consortium name="NCBI Genome Project"/>
        </authorList>
    </citation>
    <scope>NUCLEOTIDE SEQUENCE</scope>
    <source>
        <strain evidence="3">NI907</strain>
    </source>
</reference>
<feature type="compositionally biased region" description="Low complexity" evidence="1">
    <location>
        <begin position="318"/>
        <end position="349"/>
    </location>
</feature>
<evidence type="ECO:0008006" key="4">
    <source>
        <dbReference type="Google" id="ProtNLM"/>
    </source>
</evidence>
<feature type="region of interest" description="Disordered" evidence="1">
    <location>
        <begin position="145"/>
        <end position="166"/>
    </location>
</feature>
<evidence type="ECO:0000313" key="2">
    <source>
        <dbReference type="Proteomes" id="UP000515153"/>
    </source>
</evidence>
<feature type="compositionally biased region" description="Acidic residues" evidence="1">
    <location>
        <begin position="265"/>
        <end position="275"/>
    </location>
</feature>
<feature type="compositionally biased region" description="Basic and acidic residues" evidence="1">
    <location>
        <begin position="231"/>
        <end position="261"/>
    </location>
</feature>
<dbReference type="KEGG" id="pgri:PgNI_06296"/>
<dbReference type="Pfam" id="PF06881">
    <property type="entry name" value="Elongin_A"/>
    <property type="match status" value="1"/>
</dbReference>
<dbReference type="InterPro" id="IPR010684">
    <property type="entry name" value="RNA_pol_II_trans_fac_SIII_A"/>
</dbReference>
<name>A0A6P8B6H7_PYRGI</name>
<protein>
    <recommendedName>
        <fullName evidence="4">Elongin-A</fullName>
    </recommendedName>
</protein>
<reference evidence="3" key="3">
    <citation type="submission" date="2025-08" db="UniProtKB">
        <authorList>
            <consortium name="RefSeq"/>
        </authorList>
    </citation>
    <scope>IDENTIFICATION</scope>
    <source>
        <strain evidence="3">NI907</strain>
    </source>
</reference>
<dbReference type="GO" id="GO:0070449">
    <property type="term" value="C:elongin complex"/>
    <property type="evidence" value="ECO:0007669"/>
    <property type="project" value="InterPro"/>
</dbReference>
<dbReference type="GeneID" id="41961229"/>
<gene>
    <name evidence="3" type="ORF">PgNI_06296</name>
</gene>
<dbReference type="AlphaFoldDB" id="A0A6P8B6H7"/>
<dbReference type="InterPro" id="IPR051870">
    <property type="entry name" value="Elongin-A_domain"/>
</dbReference>
<feature type="compositionally biased region" description="Acidic residues" evidence="1">
    <location>
        <begin position="298"/>
        <end position="315"/>
    </location>
</feature>
<proteinExistence type="predicted"/>
<dbReference type="Proteomes" id="UP000515153">
    <property type="component" value="Chromosome I"/>
</dbReference>
<dbReference type="PANTHER" id="PTHR15141">
    <property type="entry name" value="TRANSCRIPTION ELONGATION FACTOR B POLYPEPTIDE 3"/>
    <property type="match status" value="1"/>
</dbReference>
<accession>A0A6P8B6H7</accession>
<feature type="region of interest" description="Disordered" evidence="1">
    <location>
        <begin position="220"/>
        <end position="382"/>
    </location>
</feature>
<dbReference type="GO" id="GO:0006368">
    <property type="term" value="P:transcription elongation by RNA polymerase II"/>
    <property type="evidence" value="ECO:0007669"/>
    <property type="project" value="InterPro"/>
</dbReference>
<keyword evidence="2" id="KW-1185">Reference proteome</keyword>
<dbReference type="RefSeq" id="XP_030982755.1">
    <property type="nucleotide sequence ID" value="XM_031126320.1"/>
</dbReference>
<dbReference type="PANTHER" id="PTHR15141:SF76">
    <property type="entry name" value="TRANSCRIPTION ELONGATION FACTOR B POLYPEPTIDE 3"/>
    <property type="match status" value="1"/>
</dbReference>